<dbReference type="EMBL" id="JXLP01000002">
    <property type="protein sequence ID" value="KIL80111.1"/>
    <property type="molecule type" value="Genomic_DNA"/>
</dbReference>
<sequence>MQLQNKNKPVLKKDDQNGFLLCPVSGNVFEEISLGSVQGVLNPLRTPFVGKL</sequence>
<name>A0ABR5AZG9_BACBA</name>
<proteinExistence type="predicted"/>
<organism evidence="1 2">
    <name type="scientific">Bacillus badius</name>
    <dbReference type="NCBI Taxonomy" id="1455"/>
    <lineage>
        <taxon>Bacteria</taxon>
        <taxon>Bacillati</taxon>
        <taxon>Bacillota</taxon>
        <taxon>Bacilli</taxon>
        <taxon>Bacillales</taxon>
        <taxon>Bacillaceae</taxon>
        <taxon>Pseudobacillus</taxon>
    </lineage>
</organism>
<comment type="caution">
    <text evidence="1">The sequence shown here is derived from an EMBL/GenBank/DDBJ whole genome shotgun (WGS) entry which is preliminary data.</text>
</comment>
<gene>
    <name evidence="1" type="ORF">SD77_2565</name>
</gene>
<evidence type="ECO:0000313" key="2">
    <source>
        <dbReference type="Proteomes" id="UP000031982"/>
    </source>
</evidence>
<reference evidence="1 2" key="1">
    <citation type="submission" date="2015-01" db="EMBL/GenBank/DDBJ databases">
        <title>Genome Assembly of Bacillus badius MTCC 1458.</title>
        <authorList>
            <person name="Verma A."/>
            <person name="Khatri I."/>
            <person name="Mual P."/>
            <person name="Subramanian S."/>
            <person name="Krishnamurthi S."/>
        </authorList>
    </citation>
    <scope>NUCLEOTIDE SEQUENCE [LARGE SCALE GENOMIC DNA]</scope>
    <source>
        <strain evidence="1 2">MTCC 1458</strain>
    </source>
</reference>
<dbReference type="Proteomes" id="UP000031982">
    <property type="component" value="Unassembled WGS sequence"/>
</dbReference>
<accession>A0ABR5AZG9</accession>
<protein>
    <submittedName>
        <fullName evidence="1">Uncharacterized protein</fullName>
    </submittedName>
</protein>
<keyword evidence="2" id="KW-1185">Reference proteome</keyword>
<evidence type="ECO:0000313" key="1">
    <source>
        <dbReference type="EMBL" id="KIL80111.1"/>
    </source>
</evidence>